<evidence type="ECO:0000313" key="2">
    <source>
        <dbReference type="EMBL" id="CAK9069594.1"/>
    </source>
</evidence>
<evidence type="ECO:0000313" key="3">
    <source>
        <dbReference type="Proteomes" id="UP001642464"/>
    </source>
</evidence>
<feature type="transmembrane region" description="Helical" evidence="1">
    <location>
        <begin position="164"/>
        <end position="182"/>
    </location>
</feature>
<accession>A0ABP0P402</accession>
<keyword evidence="1" id="KW-0472">Membrane</keyword>
<feature type="transmembrane region" description="Helical" evidence="1">
    <location>
        <begin position="194"/>
        <end position="215"/>
    </location>
</feature>
<name>A0ABP0P402_9DINO</name>
<proteinExistence type="predicted"/>
<feature type="transmembrane region" description="Helical" evidence="1">
    <location>
        <begin position="76"/>
        <end position="95"/>
    </location>
</feature>
<gene>
    <name evidence="2" type="ORF">SCF082_LOCUS34812</name>
</gene>
<sequence>MAESLAMNHVEVGFASTLLGAMVFLMSLTYLTNNSDKDIRRYTYEVISQTIAIFCAVMVFQYINEVTDKAMVHFGWAHWPFLVHMLQMIVWYSALQFHLYYISFQGAVALAKHKFEEVEGIAEAKPQTLSVWTALISLFGTEHIAFSTLHPLDHIEDLQSQMTCWKVLLSHIAGFAAINAFGTLQQSEPWREDWQTATLVVVLASFTMLMIQWYFDEQRRKVAEAWKTSASLYDDRMEEVYHACFVMWLEEAEEPEDNVLALTVSFLSVQAIRYWISGTLPDVEGLDPWALQTTRSAHDIQMLFAVFGIWVF</sequence>
<reference evidence="2 3" key="1">
    <citation type="submission" date="2024-02" db="EMBL/GenBank/DDBJ databases">
        <authorList>
            <person name="Chen Y."/>
            <person name="Shah S."/>
            <person name="Dougan E. K."/>
            <person name="Thang M."/>
            <person name="Chan C."/>
        </authorList>
    </citation>
    <scope>NUCLEOTIDE SEQUENCE [LARGE SCALE GENOMIC DNA]</scope>
</reference>
<comment type="caution">
    <text evidence="2">The sequence shown here is derived from an EMBL/GenBank/DDBJ whole genome shotgun (WGS) entry which is preliminary data.</text>
</comment>
<dbReference type="Proteomes" id="UP001642464">
    <property type="component" value="Unassembled WGS sequence"/>
</dbReference>
<keyword evidence="3" id="KW-1185">Reference proteome</keyword>
<feature type="transmembrane region" description="Helical" evidence="1">
    <location>
        <begin position="12"/>
        <end position="31"/>
    </location>
</feature>
<protein>
    <submittedName>
        <fullName evidence="2">Chloroplastic</fullName>
    </submittedName>
</protein>
<feature type="transmembrane region" description="Helical" evidence="1">
    <location>
        <begin position="43"/>
        <end position="64"/>
    </location>
</feature>
<dbReference type="EMBL" id="CAXAMM010032335">
    <property type="protein sequence ID" value="CAK9069594.1"/>
    <property type="molecule type" value="Genomic_DNA"/>
</dbReference>
<keyword evidence="1" id="KW-0812">Transmembrane</keyword>
<organism evidence="2 3">
    <name type="scientific">Durusdinium trenchii</name>
    <dbReference type="NCBI Taxonomy" id="1381693"/>
    <lineage>
        <taxon>Eukaryota</taxon>
        <taxon>Sar</taxon>
        <taxon>Alveolata</taxon>
        <taxon>Dinophyceae</taxon>
        <taxon>Suessiales</taxon>
        <taxon>Symbiodiniaceae</taxon>
        <taxon>Durusdinium</taxon>
    </lineage>
</organism>
<keyword evidence="1" id="KW-1133">Transmembrane helix</keyword>
<evidence type="ECO:0000256" key="1">
    <source>
        <dbReference type="SAM" id="Phobius"/>
    </source>
</evidence>